<proteinExistence type="inferred from homology"/>
<keyword evidence="13" id="KW-1185">Reference proteome</keyword>
<accession>A0A6A4HLK6</accession>
<keyword evidence="4" id="KW-0808">Transferase</keyword>
<dbReference type="Gene3D" id="1.10.510.10">
    <property type="entry name" value="Transferase(Phosphotransferase) domain 1"/>
    <property type="match status" value="1"/>
</dbReference>
<comment type="catalytic activity">
    <reaction evidence="9">
        <text>L-threonyl-[protein] + ATP = O-phospho-L-threonyl-[protein] + ADP + H(+)</text>
        <dbReference type="Rhea" id="RHEA:46608"/>
        <dbReference type="Rhea" id="RHEA-COMP:11060"/>
        <dbReference type="Rhea" id="RHEA-COMP:11605"/>
        <dbReference type="ChEBI" id="CHEBI:15378"/>
        <dbReference type="ChEBI" id="CHEBI:30013"/>
        <dbReference type="ChEBI" id="CHEBI:30616"/>
        <dbReference type="ChEBI" id="CHEBI:61977"/>
        <dbReference type="ChEBI" id="CHEBI:456216"/>
        <dbReference type="EC" id="2.7.11.1"/>
    </reaction>
</comment>
<keyword evidence="8" id="KW-0067">ATP-binding</keyword>
<evidence type="ECO:0000256" key="11">
    <source>
        <dbReference type="SAM" id="MobiDB-lite"/>
    </source>
</evidence>
<dbReference type="Proteomes" id="UP000799118">
    <property type="component" value="Unassembled WGS sequence"/>
</dbReference>
<name>A0A6A4HLK6_9AGAR</name>
<dbReference type="GO" id="GO:0008033">
    <property type="term" value="P:tRNA processing"/>
    <property type="evidence" value="ECO:0007669"/>
    <property type="project" value="UniProtKB-KW"/>
</dbReference>
<dbReference type="EMBL" id="ML769490">
    <property type="protein sequence ID" value="KAE9397927.1"/>
    <property type="molecule type" value="Genomic_DNA"/>
</dbReference>
<dbReference type="Gene3D" id="3.30.200.20">
    <property type="entry name" value="Phosphorylase Kinase, domain 1"/>
    <property type="match status" value="1"/>
</dbReference>
<evidence type="ECO:0000256" key="10">
    <source>
        <dbReference type="ARBA" id="ARBA00048679"/>
    </source>
</evidence>
<dbReference type="EC" id="2.7.11.1" evidence="2"/>
<dbReference type="GO" id="GO:0005829">
    <property type="term" value="C:cytosol"/>
    <property type="evidence" value="ECO:0007669"/>
    <property type="project" value="TreeGrafter"/>
</dbReference>
<evidence type="ECO:0000313" key="13">
    <source>
        <dbReference type="Proteomes" id="UP000799118"/>
    </source>
</evidence>
<dbReference type="OrthoDB" id="3399at2759"/>
<dbReference type="PROSITE" id="PS00109">
    <property type="entry name" value="PROTEIN_KINASE_TYR"/>
    <property type="match status" value="1"/>
</dbReference>
<dbReference type="GO" id="GO:0070525">
    <property type="term" value="P:tRNA threonylcarbamoyladenosine metabolic process"/>
    <property type="evidence" value="ECO:0007669"/>
    <property type="project" value="TreeGrafter"/>
</dbReference>
<dbReference type="SUPFAM" id="SSF56112">
    <property type="entry name" value="Protein kinase-like (PK-like)"/>
    <property type="match status" value="1"/>
</dbReference>
<evidence type="ECO:0000256" key="1">
    <source>
        <dbReference type="ARBA" id="ARBA00010630"/>
    </source>
</evidence>
<dbReference type="NCBIfam" id="TIGR03724">
    <property type="entry name" value="arch_bud32"/>
    <property type="match status" value="1"/>
</dbReference>
<dbReference type="GO" id="GO:0005524">
    <property type="term" value="F:ATP binding"/>
    <property type="evidence" value="ECO:0007669"/>
    <property type="project" value="UniProtKB-KW"/>
</dbReference>
<keyword evidence="7" id="KW-0418">Kinase</keyword>
<keyword evidence="6" id="KW-0547">Nucleotide-binding</keyword>
<dbReference type="InterPro" id="IPR011009">
    <property type="entry name" value="Kinase-like_dom_sf"/>
</dbReference>
<gene>
    <name evidence="12" type="ORF">BT96DRAFT_957762</name>
</gene>
<protein>
    <recommendedName>
        <fullName evidence="2">non-specific serine/threonine protein kinase</fullName>
        <ecNumber evidence="2">2.7.11.1</ecNumber>
    </recommendedName>
</protein>
<dbReference type="GO" id="GO:0000408">
    <property type="term" value="C:EKC/KEOPS complex"/>
    <property type="evidence" value="ECO:0007669"/>
    <property type="project" value="TreeGrafter"/>
</dbReference>
<organism evidence="12 13">
    <name type="scientific">Gymnopus androsaceus JB14</name>
    <dbReference type="NCBI Taxonomy" id="1447944"/>
    <lineage>
        <taxon>Eukaryota</taxon>
        <taxon>Fungi</taxon>
        <taxon>Dikarya</taxon>
        <taxon>Basidiomycota</taxon>
        <taxon>Agaricomycotina</taxon>
        <taxon>Agaricomycetes</taxon>
        <taxon>Agaricomycetidae</taxon>
        <taxon>Agaricales</taxon>
        <taxon>Marasmiineae</taxon>
        <taxon>Omphalotaceae</taxon>
        <taxon>Gymnopus</taxon>
    </lineage>
</organism>
<dbReference type="GO" id="GO:0005634">
    <property type="term" value="C:nucleus"/>
    <property type="evidence" value="ECO:0007669"/>
    <property type="project" value="TreeGrafter"/>
</dbReference>
<feature type="region of interest" description="Disordered" evidence="11">
    <location>
        <begin position="115"/>
        <end position="140"/>
    </location>
</feature>
<evidence type="ECO:0000256" key="2">
    <source>
        <dbReference type="ARBA" id="ARBA00012513"/>
    </source>
</evidence>
<evidence type="ECO:0000256" key="9">
    <source>
        <dbReference type="ARBA" id="ARBA00047899"/>
    </source>
</evidence>
<comment type="catalytic activity">
    <reaction evidence="10">
        <text>L-seryl-[protein] + ATP = O-phospho-L-seryl-[protein] + ADP + H(+)</text>
        <dbReference type="Rhea" id="RHEA:17989"/>
        <dbReference type="Rhea" id="RHEA-COMP:9863"/>
        <dbReference type="Rhea" id="RHEA-COMP:11604"/>
        <dbReference type="ChEBI" id="CHEBI:15378"/>
        <dbReference type="ChEBI" id="CHEBI:29999"/>
        <dbReference type="ChEBI" id="CHEBI:30616"/>
        <dbReference type="ChEBI" id="CHEBI:83421"/>
        <dbReference type="ChEBI" id="CHEBI:456216"/>
        <dbReference type="EC" id="2.7.11.1"/>
    </reaction>
</comment>
<evidence type="ECO:0000256" key="5">
    <source>
        <dbReference type="ARBA" id="ARBA00022694"/>
    </source>
</evidence>
<evidence type="ECO:0000256" key="8">
    <source>
        <dbReference type="ARBA" id="ARBA00022840"/>
    </source>
</evidence>
<dbReference type="PANTHER" id="PTHR12209:SF0">
    <property type="entry name" value="EKC_KEOPS COMPLEX SUBUNIT TP53RK"/>
    <property type="match status" value="1"/>
</dbReference>
<evidence type="ECO:0000256" key="3">
    <source>
        <dbReference type="ARBA" id="ARBA00022527"/>
    </source>
</evidence>
<sequence>MAVSLSQSLIQTSLPISQGAEAASYLRSFSDSILKVYKAQLSPESPPILLKYRFKKHYRHPNLDLNLTRSRIAGEARALLKCLRSGVNVPGIRMVDATDGVLGIDWIDGQSVRKLLPGGTEDDGPDDPENQNDTQAGNYNDLKEYGVSVDGLMKMVGIEIAKMHRVDVIHGDLTTSNMMLRHPKSFSSSVTTLTTELVLIDFGLSYQSTLTEDKAVDLYVLERAFSSTHPDSEPMFTSVLAAYANTMGKDWPAIKNRLDDVRLRGRKRSMVG</sequence>
<dbReference type="FunFam" id="1.10.510.10:FF:000323">
    <property type="entry name" value="TP53-regulating kinase, putative"/>
    <property type="match status" value="1"/>
</dbReference>
<evidence type="ECO:0000256" key="6">
    <source>
        <dbReference type="ARBA" id="ARBA00022741"/>
    </source>
</evidence>
<reference evidence="12" key="1">
    <citation type="journal article" date="2019" name="Environ. Microbiol.">
        <title>Fungal ecological strategies reflected in gene transcription - a case study of two litter decomposers.</title>
        <authorList>
            <person name="Barbi F."/>
            <person name="Kohler A."/>
            <person name="Barry K."/>
            <person name="Baskaran P."/>
            <person name="Daum C."/>
            <person name="Fauchery L."/>
            <person name="Ihrmark K."/>
            <person name="Kuo A."/>
            <person name="LaButti K."/>
            <person name="Lipzen A."/>
            <person name="Morin E."/>
            <person name="Grigoriev I.V."/>
            <person name="Henrissat B."/>
            <person name="Lindahl B."/>
            <person name="Martin F."/>
        </authorList>
    </citation>
    <scope>NUCLEOTIDE SEQUENCE</scope>
    <source>
        <strain evidence="12">JB14</strain>
    </source>
</reference>
<evidence type="ECO:0000256" key="7">
    <source>
        <dbReference type="ARBA" id="ARBA00022777"/>
    </source>
</evidence>
<dbReference type="Pfam" id="PF06293">
    <property type="entry name" value="Kdo"/>
    <property type="match status" value="1"/>
</dbReference>
<keyword evidence="5" id="KW-0819">tRNA processing</keyword>
<comment type="similarity">
    <text evidence="1">Belongs to the protein kinase superfamily. BUD32 family.</text>
</comment>
<dbReference type="AlphaFoldDB" id="A0A6A4HLK6"/>
<evidence type="ECO:0000313" key="12">
    <source>
        <dbReference type="EMBL" id="KAE9397927.1"/>
    </source>
</evidence>
<dbReference type="InterPro" id="IPR008266">
    <property type="entry name" value="Tyr_kinase_AS"/>
</dbReference>
<dbReference type="InterPro" id="IPR022495">
    <property type="entry name" value="Bud32"/>
</dbReference>
<keyword evidence="3" id="KW-0723">Serine/threonine-protein kinase</keyword>
<dbReference type="GO" id="GO:0004674">
    <property type="term" value="F:protein serine/threonine kinase activity"/>
    <property type="evidence" value="ECO:0007669"/>
    <property type="project" value="UniProtKB-KW"/>
</dbReference>
<feature type="compositionally biased region" description="Acidic residues" evidence="11">
    <location>
        <begin position="120"/>
        <end position="130"/>
    </location>
</feature>
<dbReference type="PANTHER" id="PTHR12209">
    <property type="entry name" value="NON-SPECIFIC SERINE/THREONINE PROTEIN KINASE"/>
    <property type="match status" value="1"/>
</dbReference>
<evidence type="ECO:0000256" key="4">
    <source>
        <dbReference type="ARBA" id="ARBA00022679"/>
    </source>
</evidence>